<dbReference type="PANTHER" id="PTHR30290:SF9">
    <property type="entry name" value="OLIGOPEPTIDE-BINDING PROTEIN APPA"/>
    <property type="match status" value="1"/>
</dbReference>
<dbReference type="GO" id="GO:1904680">
    <property type="term" value="F:peptide transmembrane transporter activity"/>
    <property type="evidence" value="ECO:0007669"/>
    <property type="project" value="TreeGrafter"/>
</dbReference>
<dbReference type="GO" id="GO:0043190">
    <property type="term" value="C:ATP-binding cassette (ABC) transporter complex"/>
    <property type="evidence" value="ECO:0007669"/>
    <property type="project" value="InterPro"/>
</dbReference>
<dbReference type="Proteomes" id="UP000481872">
    <property type="component" value="Unassembled WGS sequence"/>
</dbReference>
<evidence type="ECO:0000256" key="1">
    <source>
        <dbReference type="ARBA" id="ARBA00005695"/>
    </source>
</evidence>
<dbReference type="RefSeq" id="WP_199869146.1">
    <property type="nucleotide sequence ID" value="NZ_JAAGPU010000002.1"/>
</dbReference>
<dbReference type="InterPro" id="IPR000914">
    <property type="entry name" value="SBP_5_dom"/>
</dbReference>
<organism evidence="5 6">
    <name type="scientific">Clostridium senegalense</name>
    <dbReference type="NCBI Taxonomy" id="1465809"/>
    <lineage>
        <taxon>Bacteria</taxon>
        <taxon>Bacillati</taxon>
        <taxon>Bacillota</taxon>
        <taxon>Clostridia</taxon>
        <taxon>Eubacteriales</taxon>
        <taxon>Clostridiaceae</taxon>
        <taxon>Clostridium</taxon>
    </lineage>
</organism>
<dbReference type="InterPro" id="IPR039424">
    <property type="entry name" value="SBP_5"/>
</dbReference>
<dbReference type="SUPFAM" id="SSF53850">
    <property type="entry name" value="Periplasmic binding protein-like II"/>
    <property type="match status" value="1"/>
</dbReference>
<name>A0A6M0GZ97_9CLOT</name>
<keyword evidence="3" id="KW-0732">Signal</keyword>
<protein>
    <recommendedName>
        <fullName evidence="4">Solute-binding protein family 5 domain-containing protein</fullName>
    </recommendedName>
</protein>
<dbReference type="AlphaFoldDB" id="A0A6M0GZ97"/>
<evidence type="ECO:0000256" key="2">
    <source>
        <dbReference type="ARBA" id="ARBA00022448"/>
    </source>
</evidence>
<dbReference type="GO" id="GO:0015833">
    <property type="term" value="P:peptide transport"/>
    <property type="evidence" value="ECO:0007669"/>
    <property type="project" value="TreeGrafter"/>
</dbReference>
<dbReference type="PANTHER" id="PTHR30290">
    <property type="entry name" value="PERIPLASMIC BINDING COMPONENT OF ABC TRANSPORTER"/>
    <property type="match status" value="1"/>
</dbReference>
<dbReference type="InterPro" id="IPR030678">
    <property type="entry name" value="Peptide/Ni-bd"/>
</dbReference>
<keyword evidence="2" id="KW-0813">Transport</keyword>
<evidence type="ECO:0000256" key="3">
    <source>
        <dbReference type="ARBA" id="ARBA00022729"/>
    </source>
</evidence>
<dbReference type="Gene3D" id="3.90.76.10">
    <property type="entry name" value="Dipeptide-binding Protein, Domain 1"/>
    <property type="match status" value="1"/>
</dbReference>
<accession>A0A6M0GZ97</accession>
<dbReference type="Gene3D" id="3.40.190.10">
    <property type="entry name" value="Periplasmic binding protein-like II"/>
    <property type="match status" value="1"/>
</dbReference>
<comment type="similarity">
    <text evidence="1">Belongs to the bacterial solute-binding protein 5 family.</text>
</comment>
<evidence type="ECO:0000313" key="5">
    <source>
        <dbReference type="EMBL" id="NEU03815.1"/>
    </source>
</evidence>
<dbReference type="EMBL" id="JAAGPU010000002">
    <property type="protein sequence ID" value="NEU03815.1"/>
    <property type="molecule type" value="Genomic_DNA"/>
</dbReference>
<gene>
    <name evidence="5" type="ORF">G3M99_02865</name>
</gene>
<dbReference type="GO" id="GO:0042597">
    <property type="term" value="C:periplasmic space"/>
    <property type="evidence" value="ECO:0007669"/>
    <property type="project" value="UniProtKB-ARBA"/>
</dbReference>
<proteinExistence type="inferred from homology"/>
<dbReference type="PIRSF" id="PIRSF002741">
    <property type="entry name" value="MppA"/>
    <property type="match status" value="1"/>
</dbReference>
<keyword evidence="6" id="KW-1185">Reference proteome</keyword>
<sequence>MKKIILLTLTILILLFSFSIEGNDENNKSNQKNKYVIYNMEQRPKNLIMTDNKNVREKDLIVSLFEGLVSLNDKGEIVPALCKEYNVSEDGIQYTFNLRENIRYSNGEKITANDFVQFFEEFLCDEKNIYREDLNCIFGVKQFINDTEDFSNVAIKAIDEKTLAIRLNNPCENFIYMLSKPVMSLRKYTALKNENIITKDTLFTGPFIIQDITEDNEIVISKNENYYKNNLVTNEKIIISFINDKEKALAYFEEEESKLDIMIDPPINELSRLEEKNFLQGFDGDSSVYINFNLNKDLITTDLNFRRAINESMSKEFFIQQICKEFGNVASCYGVDQCGKFSSYGNNNLALRYLKNSKYKDEVITFLYKNNPIEKRIAEDLSKDIKDDLDIDIKLKAYNNDEELTKNNKFHMILALDNNRDKNKYFLNLSSEKYKEFYGFANEKYDKSVQQLLGEKYNKDKIEIYEQCENLLREELPIIPIYNLNTVLCKKNNIENIYINKHGNIVLCNLKKLNLKE</sequence>
<dbReference type="Gene3D" id="3.10.105.10">
    <property type="entry name" value="Dipeptide-binding Protein, Domain 3"/>
    <property type="match status" value="1"/>
</dbReference>
<evidence type="ECO:0000313" key="6">
    <source>
        <dbReference type="Proteomes" id="UP000481872"/>
    </source>
</evidence>
<feature type="domain" description="Solute-binding protein family 5" evidence="4">
    <location>
        <begin position="76"/>
        <end position="416"/>
    </location>
</feature>
<evidence type="ECO:0000259" key="4">
    <source>
        <dbReference type="Pfam" id="PF00496"/>
    </source>
</evidence>
<dbReference type="Pfam" id="PF00496">
    <property type="entry name" value="SBP_bac_5"/>
    <property type="match status" value="1"/>
</dbReference>
<comment type="caution">
    <text evidence="5">The sequence shown here is derived from an EMBL/GenBank/DDBJ whole genome shotgun (WGS) entry which is preliminary data.</text>
</comment>
<reference evidence="5 6" key="1">
    <citation type="submission" date="2020-02" db="EMBL/GenBank/DDBJ databases">
        <title>Genome assembly of a novel Clostridium senegalense strain.</title>
        <authorList>
            <person name="Gupta T.B."/>
            <person name="Jauregui R."/>
            <person name="Maclean P."/>
            <person name="Nawarathana A."/>
            <person name="Brightwell G."/>
        </authorList>
    </citation>
    <scope>NUCLEOTIDE SEQUENCE [LARGE SCALE GENOMIC DNA]</scope>
    <source>
        <strain evidence="5 6">AGRFS4</strain>
    </source>
</reference>